<dbReference type="Proteomes" id="UP000185511">
    <property type="component" value="Chromosome"/>
</dbReference>
<evidence type="ECO:0000256" key="2">
    <source>
        <dbReference type="ARBA" id="ARBA00011262"/>
    </source>
</evidence>
<keyword evidence="14" id="KW-1185">Reference proteome</keyword>
<reference evidence="14" key="1">
    <citation type="submission" date="2016-06" db="EMBL/GenBank/DDBJ databases">
        <title>Complete genome sequence of Actinoalloteichus fjordicus DSM 46855 (=ADI127-17), type strain of the new species Actinoalloteichus fjordicus.</title>
        <authorList>
            <person name="Ruckert C."/>
            <person name="Nouioui I."/>
            <person name="Willmese J."/>
            <person name="van Wezel G."/>
            <person name="Klenk H.-P."/>
            <person name="Kalinowski J."/>
            <person name="Zotchev S.B."/>
        </authorList>
    </citation>
    <scope>NUCLEOTIDE SEQUENCE [LARGE SCALE GENOMIC DNA]</scope>
    <source>
        <strain evidence="14">ADI127-7</strain>
    </source>
</reference>
<feature type="region of interest" description="Disordered" evidence="11">
    <location>
        <begin position="1"/>
        <end position="23"/>
    </location>
</feature>
<evidence type="ECO:0000256" key="1">
    <source>
        <dbReference type="ARBA" id="ARBA00004651"/>
    </source>
</evidence>
<dbReference type="PANTHER" id="PTHR32196:SF29">
    <property type="entry name" value="AUTOINDUCER 2 IMPORT SYSTEM PERMEASE PROTEIN LSRC"/>
    <property type="match status" value="1"/>
</dbReference>
<evidence type="ECO:0000256" key="3">
    <source>
        <dbReference type="ARBA" id="ARBA00022448"/>
    </source>
</evidence>
<dbReference type="InterPro" id="IPR001851">
    <property type="entry name" value="ABC_transp_permease"/>
</dbReference>
<protein>
    <recommendedName>
        <fullName evidence="10">Autoinducer 2 import system permease protein LsrC</fullName>
    </recommendedName>
</protein>
<dbReference type="PANTHER" id="PTHR32196">
    <property type="entry name" value="ABC TRANSPORTER PERMEASE PROTEIN YPHD-RELATED-RELATED"/>
    <property type="match status" value="1"/>
</dbReference>
<evidence type="ECO:0000256" key="7">
    <source>
        <dbReference type="ARBA" id="ARBA00022989"/>
    </source>
</evidence>
<evidence type="ECO:0000256" key="4">
    <source>
        <dbReference type="ARBA" id="ARBA00022475"/>
    </source>
</evidence>
<dbReference type="AlphaFoldDB" id="A0AAC9LGU8"/>
<feature type="transmembrane region" description="Helical" evidence="12">
    <location>
        <begin position="297"/>
        <end position="315"/>
    </location>
</feature>
<feature type="transmembrane region" description="Helical" evidence="12">
    <location>
        <begin position="39"/>
        <end position="56"/>
    </location>
</feature>
<keyword evidence="5" id="KW-0997">Cell inner membrane</keyword>
<keyword evidence="8 12" id="KW-0472">Membrane</keyword>
<feature type="transmembrane region" description="Helical" evidence="12">
    <location>
        <begin position="242"/>
        <end position="263"/>
    </location>
</feature>
<keyword evidence="3" id="KW-0813">Transport</keyword>
<comment type="subcellular location">
    <subcellularLocation>
        <location evidence="1">Cell membrane</location>
        <topology evidence="1">Multi-pass membrane protein</topology>
    </subcellularLocation>
</comment>
<evidence type="ECO:0000256" key="5">
    <source>
        <dbReference type="ARBA" id="ARBA00022519"/>
    </source>
</evidence>
<dbReference type="CDD" id="cd06579">
    <property type="entry name" value="TM_PBP1_transp_AraH_like"/>
    <property type="match status" value="1"/>
</dbReference>
<evidence type="ECO:0000313" key="14">
    <source>
        <dbReference type="Proteomes" id="UP000185511"/>
    </source>
</evidence>
<evidence type="ECO:0000256" key="9">
    <source>
        <dbReference type="ARBA" id="ARBA00025439"/>
    </source>
</evidence>
<feature type="compositionally biased region" description="Pro residues" evidence="11">
    <location>
        <begin position="8"/>
        <end position="18"/>
    </location>
</feature>
<comment type="function">
    <text evidence="9">Part of the ABC transporter complex LsrABCD involved in autoinducer 2 (AI-2) import. Probably responsible for the translocation of the substrate across the membrane.</text>
</comment>
<comment type="subunit">
    <text evidence="2">The complex is composed of two ATP-binding proteins (LsrA), two transmembrane proteins (LsrC and LsrD) and a solute-binding protein (LsrB).</text>
</comment>
<accession>A0AAC9LGU8</accession>
<gene>
    <name evidence="13" type="ORF">UA74_26735</name>
</gene>
<dbReference type="GO" id="GO:0005886">
    <property type="term" value="C:plasma membrane"/>
    <property type="evidence" value="ECO:0007669"/>
    <property type="project" value="UniProtKB-SubCell"/>
</dbReference>
<evidence type="ECO:0000256" key="12">
    <source>
        <dbReference type="SAM" id="Phobius"/>
    </source>
</evidence>
<feature type="transmembrane region" description="Helical" evidence="12">
    <location>
        <begin position="321"/>
        <end position="342"/>
    </location>
</feature>
<dbReference type="EMBL" id="CP016076">
    <property type="protein sequence ID" value="APU17352.1"/>
    <property type="molecule type" value="Genomic_DNA"/>
</dbReference>
<evidence type="ECO:0000256" key="11">
    <source>
        <dbReference type="SAM" id="MobiDB-lite"/>
    </source>
</evidence>
<dbReference type="GO" id="GO:0022857">
    <property type="term" value="F:transmembrane transporter activity"/>
    <property type="evidence" value="ECO:0007669"/>
    <property type="project" value="InterPro"/>
</dbReference>
<keyword evidence="6 12" id="KW-0812">Transmembrane</keyword>
<name>A0AAC9LGU8_9PSEU</name>
<feature type="transmembrane region" description="Helical" evidence="12">
    <location>
        <begin position="68"/>
        <end position="87"/>
    </location>
</feature>
<evidence type="ECO:0000256" key="10">
    <source>
        <dbReference type="ARBA" id="ARBA00039382"/>
    </source>
</evidence>
<dbReference type="Pfam" id="PF02653">
    <property type="entry name" value="BPD_transp_2"/>
    <property type="match status" value="1"/>
</dbReference>
<evidence type="ECO:0000256" key="8">
    <source>
        <dbReference type="ARBA" id="ARBA00023136"/>
    </source>
</evidence>
<organism evidence="13 14">
    <name type="scientific">Actinoalloteichus fjordicus</name>
    <dbReference type="NCBI Taxonomy" id="1612552"/>
    <lineage>
        <taxon>Bacteria</taxon>
        <taxon>Bacillati</taxon>
        <taxon>Actinomycetota</taxon>
        <taxon>Actinomycetes</taxon>
        <taxon>Pseudonocardiales</taxon>
        <taxon>Pseudonocardiaceae</taxon>
        <taxon>Actinoalloteichus</taxon>
    </lineage>
</organism>
<feature type="transmembrane region" description="Helical" evidence="12">
    <location>
        <begin position="190"/>
        <end position="209"/>
    </location>
</feature>
<evidence type="ECO:0000256" key="6">
    <source>
        <dbReference type="ARBA" id="ARBA00022692"/>
    </source>
</evidence>
<sequence>MSTEAAPRTPPETPPGAEPPGRRFDVGGLLRRLLVAREMGVLLALVLLLGVTLSANPRFLSGQSLRDLLLGASILVVLAAGQAMVVITKNVDLSVGSVLGLSAYATGTLLVAAPGTPLPLVVLFGMLFGAVCGLVNGAVVAVAGVPSLVVTLGTLYVFRGLDSIWASASGRLQINAADLPAGFTSAGTEALLGVPLLAVGAIIVVLAVGDHLRSYRSGRELYAIGSDGAAAGLSGIPVGRRVLTAFVVNGMLAGLAGVMYAARFGTLDATAGTGLELQVVAAVVIGGIAITGGSGTVWGAAIGAVLLTVIGAALPQLGVSAFWQQASIGALILLAIGLDRALALRTARRLRRWDTRAT</sequence>
<keyword evidence="4" id="KW-1003">Cell membrane</keyword>
<evidence type="ECO:0000313" key="13">
    <source>
        <dbReference type="EMBL" id="APU17352.1"/>
    </source>
</evidence>
<keyword evidence="7 12" id="KW-1133">Transmembrane helix</keyword>
<proteinExistence type="predicted"/>
<dbReference type="KEGG" id="acad:UA74_26735"/>
<feature type="transmembrane region" description="Helical" evidence="12">
    <location>
        <begin position="269"/>
        <end position="290"/>
    </location>
</feature>